<gene>
    <name evidence="2" type="ORF">AVDCRST_MAG34-835</name>
</gene>
<dbReference type="Pfam" id="PF10825">
    <property type="entry name" value="DUF2752"/>
    <property type="match status" value="1"/>
</dbReference>
<feature type="transmembrane region" description="Helical" evidence="1">
    <location>
        <begin position="120"/>
        <end position="138"/>
    </location>
</feature>
<keyword evidence="1" id="KW-0812">Transmembrane</keyword>
<keyword evidence="1" id="KW-0472">Membrane</keyword>
<feature type="transmembrane region" description="Helical" evidence="1">
    <location>
        <begin position="21"/>
        <end position="38"/>
    </location>
</feature>
<proteinExistence type="predicted"/>
<evidence type="ECO:0000256" key="1">
    <source>
        <dbReference type="SAM" id="Phobius"/>
    </source>
</evidence>
<dbReference type="EMBL" id="CADCUI010000014">
    <property type="protein sequence ID" value="CAA9336125.1"/>
    <property type="molecule type" value="Genomic_DNA"/>
</dbReference>
<keyword evidence="1" id="KW-1133">Transmembrane helix</keyword>
<accession>A0A6J4LRG5</accession>
<name>A0A6J4LRG5_9ACTN</name>
<reference evidence="2" key="1">
    <citation type="submission" date="2020-02" db="EMBL/GenBank/DDBJ databases">
        <authorList>
            <person name="Meier V. D."/>
        </authorList>
    </citation>
    <scope>NUCLEOTIDE SEQUENCE</scope>
    <source>
        <strain evidence="2">AVDCRST_MAG34</strain>
    </source>
</reference>
<protein>
    <submittedName>
        <fullName evidence="2">Putative membrane protein</fullName>
    </submittedName>
</protein>
<organism evidence="2">
    <name type="scientific">uncultured Nocardioidaceae bacterium</name>
    <dbReference type="NCBI Taxonomy" id="253824"/>
    <lineage>
        <taxon>Bacteria</taxon>
        <taxon>Bacillati</taxon>
        <taxon>Actinomycetota</taxon>
        <taxon>Actinomycetes</taxon>
        <taxon>Propionibacteriales</taxon>
        <taxon>Nocardioidaceae</taxon>
        <taxon>environmental samples</taxon>
    </lineage>
</organism>
<dbReference type="InterPro" id="IPR021215">
    <property type="entry name" value="DUF2752"/>
</dbReference>
<feature type="transmembrane region" description="Helical" evidence="1">
    <location>
        <begin position="77"/>
        <end position="99"/>
    </location>
</feature>
<sequence>MTVTAPQQRADTGARLQRITPPLAVAGGVLVVSVALHVRDPHQSGSWGFCPWLLLTGTYCPGCGGLRAVNDLTRGDLAGAASSNLMLVSSIPVLGLLWARSFAQRWSGVRRPVPRSVVRSVSAVALAAIAVFAVVRNLPIGSWLAP</sequence>
<dbReference type="AlphaFoldDB" id="A0A6J4LRG5"/>
<evidence type="ECO:0000313" key="2">
    <source>
        <dbReference type="EMBL" id="CAA9336125.1"/>
    </source>
</evidence>